<dbReference type="GO" id="GO:0022857">
    <property type="term" value="F:transmembrane transporter activity"/>
    <property type="evidence" value="ECO:0007669"/>
    <property type="project" value="InterPro"/>
</dbReference>
<dbReference type="RefSeq" id="XP_007738354.1">
    <property type="nucleotide sequence ID" value="XM_007740164.1"/>
</dbReference>
<dbReference type="AlphaFoldDB" id="W9XIZ0"/>
<dbReference type="HOGENOM" id="CLU_001265_0_1_1"/>
<reference evidence="9 10" key="1">
    <citation type="submission" date="2013-03" db="EMBL/GenBank/DDBJ databases">
        <title>The Genome Sequence of Capronia epimyces CBS 606.96.</title>
        <authorList>
            <consortium name="The Broad Institute Genomics Platform"/>
            <person name="Cuomo C."/>
            <person name="de Hoog S."/>
            <person name="Gorbushina A."/>
            <person name="Walker B."/>
            <person name="Young S.K."/>
            <person name="Zeng Q."/>
            <person name="Gargeya S."/>
            <person name="Fitzgerald M."/>
            <person name="Haas B."/>
            <person name="Abouelleil A."/>
            <person name="Allen A.W."/>
            <person name="Alvarado L."/>
            <person name="Arachchi H.M."/>
            <person name="Berlin A.M."/>
            <person name="Chapman S.B."/>
            <person name="Gainer-Dewar J."/>
            <person name="Goldberg J."/>
            <person name="Griggs A."/>
            <person name="Gujja S."/>
            <person name="Hansen M."/>
            <person name="Howarth C."/>
            <person name="Imamovic A."/>
            <person name="Ireland A."/>
            <person name="Larimer J."/>
            <person name="McCowan C."/>
            <person name="Murphy C."/>
            <person name="Pearson M."/>
            <person name="Poon T.W."/>
            <person name="Priest M."/>
            <person name="Roberts A."/>
            <person name="Saif S."/>
            <person name="Shea T."/>
            <person name="Sisk P."/>
            <person name="Sykes S."/>
            <person name="Wortman J."/>
            <person name="Nusbaum C."/>
            <person name="Birren B."/>
        </authorList>
    </citation>
    <scope>NUCLEOTIDE SEQUENCE [LARGE SCALE GENOMIC DNA]</scope>
    <source>
        <strain evidence="9 10">CBS 606.96</strain>
    </source>
</reference>
<sequence length="504" mass="55836">MSVHDPDRDHTSPDKDMAASKPAPEHDERLSTSEFEEDVDIDTANPAFVKRVKRKVDLRICVVLGVLYTVSLVDRVNLPVSTVLYPKQNAAVAGMSTDLKLKGNAYSLLVLVFFPFYISFQPPMTAIARKVRPRRFLSFIVTAWGLVMVGHGLVQSWRAMLALRVLLGILEAGFFSSCAYVLSSWYIRSEVAKRNAAFYLLGSLIAGFGGILAYGLSKMDGVGGHAGWRWIFIMEGIITIFMGLLSYFMIVDFPEDAHKSWKFLKEDEIKVVVDRINRDRRDVHAPPFKLVPYLKNGLDWKIWLYAANFGLTSVVTYATAYFLPIVLRQGLGFSEAAAQCLTAPCYAFASILGFAESMISDRIGLRTPFLLFNCVIEVIGIVVLGYAKASGVRYFGAFLIIGGAQSNIPFSLTYQANNIRGVWRRAFCSATIVGAGGIGGIIGSLTFRSQDAPDYRPGLYTCITAACVVFLSVCITTADFFVQNKKQKQGRTVIEGLEGFRYTY</sequence>
<feature type="compositionally biased region" description="Basic and acidic residues" evidence="6">
    <location>
        <begin position="1"/>
        <end position="31"/>
    </location>
</feature>
<comment type="subcellular location">
    <subcellularLocation>
        <location evidence="1">Membrane</location>
        <topology evidence="1">Multi-pass membrane protein</topology>
    </subcellularLocation>
</comment>
<dbReference type="OrthoDB" id="3639251at2759"/>
<accession>W9XIZ0</accession>
<evidence type="ECO:0000256" key="7">
    <source>
        <dbReference type="SAM" id="Phobius"/>
    </source>
</evidence>
<feature type="transmembrane region" description="Helical" evidence="7">
    <location>
        <begin position="136"/>
        <end position="154"/>
    </location>
</feature>
<feature type="transmembrane region" description="Helical" evidence="7">
    <location>
        <begin position="56"/>
        <end position="73"/>
    </location>
</feature>
<dbReference type="PANTHER" id="PTHR43791:SF47">
    <property type="entry name" value="MAJOR FACILITATOR SUPERFAMILY (MFS) PROFILE DOMAIN-CONTAINING PROTEIN-RELATED"/>
    <property type="match status" value="1"/>
</dbReference>
<evidence type="ECO:0000256" key="6">
    <source>
        <dbReference type="SAM" id="MobiDB-lite"/>
    </source>
</evidence>
<keyword evidence="10" id="KW-1185">Reference proteome</keyword>
<feature type="transmembrane region" description="Helical" evidence="7">
    <location>
        <begin position="228"/>
        <end position="250"/>
    </location>
</feature>
<evidence type="ECO:0000256" key="3">
    <source>
        <dbReference type="ARBA" id="ARBA00022692"/>
    </source>
</evidence>
<dbReference type="Pfam" id="PF07690">
    <property type="entry name" value="MFS_1"/>
    <property type="match status" value="1"/>
</dbReference>
<evidence type="ECO:0000256" key="1">
    <source>
        <dbReference type="ARBA" id="ARBA00004141"/>
    </source>
</evidence>
<evidence type="ECO:0000313" key="9">
    <source>
        <dbReference type="EMBL" id="EXJ76916.1"/>
    </source>
</evidence>
<proteinExistence type="predicted"/>
<dbReference type="GeneID" id="19174154"/>
<evidence type="ECO:0000256" key="2">
    <source>
        <dbReference type="ARBA" id="ARBA00022448"/>
    </source>
</evidence>
<dbReference type="SUPFAM" id="SSF103473">
    <property type="entry name" value="MFS general substrate transporter"/>
    <property type="match status" value="1"/>
</dbReference>
<feature type="domain" description="Major facilitator superfamily (MFS) profile" evidence="8">
    <location>
        <begin position="63"/>
        <end position="486"/>
    </location>
</feature>
<dbReference type="FunFam" id="1.20.1250.20:FF:000018">
    <property type="entry name" value="MFS transporter permease"/>
    <property type="match status" value="1"/>
</dbReference>
<dbReference type="PANTHER" id="PTHR43791">
    <property type="entry name" value="PERMEASE-RELATED"/>
    <property type="match status" value="1"/>
</dbReference>
<feature type="region of interest" description="Disordered" evidence="6">
    <location>
        <begin position="1"/>
        <end position="36"/>
    </location>
</feature>
<keyword evidence="5 7" id="KW-0472">Membrane</keyword>
<feature type="transmembrane region" description="Helical" evidence="7">
    <location>
        <begin position="336"/>
        <end position="355"/>
    </location>
</feature>
<feature type="transmembrane region" description="Helical" evidence="7">
    <location>
        <begin position="105"/>
        <end position="124"/>
    </location>
</feature>
<dbReference type="InterPro" id="IPR011701">
    <property type="entry name" value="MFS"/>
</dbReference>
<evidence type="ECO:0000256" key="4">
    <source>
        <dbReference type="ARBA" id="ARBA00022989"/>
    </source>
</evidence>
<feature type="transmembrane region" description="Helical" evidence="7">
    <location>
        <begin position="458"/>
        <end position="482"/>
    </location>
</feature>
<organism evidence="9 10">
    <name type="scientific">Capronia epimyces CBS 606.96</name>
    <dbReference type="NCBI Taxonomy" id="1182542"/>
    <lineage>
        <taxon>Eukaryota</taxon>
        <taxon>Fungi</taxon>
        <taxon>Dikarya</taxon>
        <taxon>Ascomycota</taxon>
        <taxon>Pezizomycotina</taxon>
        <taxon>Eurotiomycetes</taxon>
        <taxon>Chaetothyriomycetidae</taxon>
        <taxon>Chaetothyriales</taxon>
        <taxon>Herpotrichiellaceae</taxon>
        <taxon>Capronia</taxon>
    </lineage>
</organism>
<feature type="transmembrane region" description="Helical" evidence="7">
    <location>
        <begin position="302"/>
        <end position="324"/>
    </location>
</feature>
<gene>
    <name evidence="9" type="ORF">A1O3_10073</name>
</gene>
<dbReference type="FunFam" id="1.20.1250.20:FF:000013">
    <property type="entry name" value="MFS general substrate transporter"/>
    <property type="match status" value="1"/>
</dbReference>
<keyword evidence="4 7" id="KW-1133">Transmembrane helix</keyword>
<feature type="transmembrane region" description="Helical" evidence="7">
    <location>
        <begin position="166"/>
        <end position="187"/>
    </location>
</feature>
<feature type="transmembrane region" description="Helical" evidence="7">
    <location>
        <begin position="426"/>
        <end position="446"/>
    </location>
</feature>
<dbReference type="Proteomes" id="UP000019478">
    <property type="component" value="Unassembled WGS sequence"/>
</dbReference>
<protein>
    <recommendedName>
        <fullName evidence="8">Major facilitator superfamily (MFS) profile domain-containing protein</fullName>
    </recommendedName>
</protein>
<feature type="transmembrane region" description="Helical" evidence="7">
    <location>
        <begin position="393"/>
        <end position="414"/>
    </location>
</feature>
<name>W9XIZ0_9EURO</name>
<dbReference type="PROSITE" id="PS50850">
    <property type="entry name" value="MFS"/>
    <property type="match status" value="1"/>
</dbReference>
<dbReference type="InterPro" id="IPR036259">
    <property type="entry name" value="MFS_trans_sf"/>
</dbReference>
<keyword evidence="2" id="KW-0813">Transport</keyword>
<dbReference type="InterPro" id="IPR020846">
    <property type="entry name" value="MFS_dom"/>
</dbReference>
<evidence type="ECO:0000259" key="8">
    <source>
        <dbReference type="PROSITE" id="PS50850"/>
    </source>
</evidence>
<dbReference type="GO" id="GO:0016020">
    <property type="term" value="C:membrane"/>
    <property type="evidence" value="ECO:0007669"/>
    <property type="project" value="UniProtKB-SubCell"/>
</dbReference>
<dbReference type="EMBL" id="AMGY01000011">
    <property type="protein sequence ID" value="EXJ76916.1"/>
    <property type="molecule type" value="Genomic_DNA"/>
</dbReference>
<dbReference type="eggNOG" id="KOG2533">
    <property type="taxonomic scope" value="Eukaryota"/>
</dbReference>
<evidence type="ECO:0000256" key="5">
    <source>
        <dbReference type="ARBA" id="ARBA00023136"/>
    </source>
</evidence>
<keyword evidence="3 7" id="KW-0812">Transmembrane</keyword>
<feature type="transmembrane region" description="Helical" evidence="7">
    <location>
        <begin position="367"/>
        <end position="387"/>
    </location>
</feature>
<feature type="transmembrane region" description="Helical" evidence="7">
    <location>
        <begin position="196"/>
        <end position="216"/>
    </location>
</feature>
<dbReference type="Gene3D" id="1.20.1250.20">
    <property type="entry name" value="MFS general substrate transporter like domains"/>
    <property type="match status" value="2"/>
</dbReference>
<comment type="caution">
    <text evidence="9">The sequence shown here is derived from an EMBL/GenBank/DDBJ whole genome shotgun (WGS) entry which is preliminary data.</text>
</comment>
<evidence type="ECO:0000313" key="10">
    <source>
        <dbReference type="Proteomes" id="UP000019478"/>
    </source>
</evidence>